<reference evidence="2 3" key="1">
    <citation type="submission" date="2016-10" db="EMBL/GenBank/DDBJ databases">
        <title>Pseudoalteromonas amylolytica sp. nov., isolated from the surface seawater.</title>
        <authorList>
            <person name="Wu Y.-H."/>
            <person name="Cheng H."/>
            <person name="Jin X.-B."/>
            <person name="Wang C.-S."/>
            <person name="Xu X.-W."/>
        </authorList>
    </citation>
    <scope>NUCLEOTIDE SEQUENCE [LARGE SCALE GENOMIC DNA]</scope>
    <source>
        <strain evidence="2 3">JCM 12483</strain>
    </source>
</reference>
<keyword evidence="1" id="KW-0732">Signal</keyword>
<comment type="caution">
    <text evidence="2">The sequence shown here is derived from an EMBL/GenBank/DDBJ whole genome shotgun (WGS) entry which is preliminary data.</text>
</comment>
<keyword evidence="3" id="KW-1185">Reference proteome</keyword>
<dbReference type="EMBL" id="MNAN01000037">
    <property type="protein sequence ID" value="OHU93493.1"/>
    <property type="molecule type" value="Genomic_DNA"/>
</dbReference>
<protein>
    <submittedName>
        <fullName evidence="2">Uncharacterized protein</fullName>
    </submittedName>
</protein>
<feature type="chain" id="PRO_5010305788" evidence="1">
    <location>
        <begin position="20"/>
        <end position="139"/>
    </location>
</feature>
<gene>
    <name evidence="2" type="ORF">BIW53_19255</name>
</gene>
<evidence type="ECO:0000313" key="2">
    <source>
        <dbReference type="EMBL" id="OHU93493.1"/>
    </source>
</evidence>
<dbReference type="STRING" id="327939.BIW53_19255"/>
<evidence type="ECO:0000313" key="3">
    <source>
        <dbReference type="Proteomes" id="UP000180253"/>
    </source>
</evidence>
<dbReference type="AlphaFoldDB" id="A0A1S1N5F4"/>
<accession>A0A1S1N5F4</accession>
<dbReference type="RefSeq" id="WP_070993649.1">
    <property type="nucleotide sequence ID" value="NZ_CBCSHD010000012.1"/>
</dbReference>
<organism evidence="2 3">
    <name type="scientific">Pseudoalteromonas byunsanensis</name>
    <dbReference type="NCBI Taxonomy" id="327939"/>
    <lineage>
        <taxon>Bacteria</taxon>
        <taxon>Pseudomonadati</taxon>
        <taxon>Pseudomonadota</taxon>
        <taxon>Gammaproteobacteria</taxon>
        <taxon>Alteromonadales</taxon>
        <taxon>Pseudoalteromonadaceae</taxon>
        <taxon>Pseudoalteromonas</taxon>
    </lineage>
</organism>
<sequence length="139" mass="15556">MKTKIALSLLAIASTITFAQVESTEQLVQNIEQDGVVTFDKAVVEVSKVDGVFATSATTYYSPRVWVRGYLESFFVNPTNGNQFCEERGHNQEVTGSTIKCGEDESSYANYDWYGKAWTKKSTGSKNQCYQLYSTIKCQ</sequence>
<feature type="signal peptide" evidence="1">
    <location>
        <begin position="1"/>
        <end position="19"/>
    </location>
</feature>
<name>A0A1S1N5F4_9GAMM</name>
<evidence type="ECO:0000256" key="1">
    <source>
        <dbReference type="SAM" id="SignalP"/>
    </source>
</evidence>
<proteinExistence type="predicted"/>
<dbReference type="Proteomes" id="UP000180253">
    <property type="component" value="Unassembled WGS sequence"/>
</dbReference>
<dbReference type="OrthoDB" id="6385825at2"/>